<accession>A0A139Q3J2</accession>
<protein>
    <submittedName>
        <fullName evidence="1">Uncharacterized protein</fullName>
    </submittedName>
</protein>
<dbReference type="AlphaFoldDB" id="A0A139Q3J2"/>
<dbReference type="Proteomes" id="UP000070220">
    <property type="component" value="Unassembled WGS sequence"/>
</dbReference>
<dbReference type="EMBL" id="LQRP01000050">
    <property type="protein sequence ID" value="KXT97084.1"/>
    <property type="molecule type" value="Genomic_DNA"/>
</dbReference>
<sequence length="245" mass="28919">MNFIGDLDLLLEQEKEKVRKRFGDNSVNKNFGLDRSLEVSYGNKKYKFLIRKNEKTRFYINENNVRVYLSDYDILELLIDNFSENGNEIINEIIDFLKSKVEDSTIGERYGIKIFDESSMSMKEYFMTGMKLKDEDVDLHNKFDLQNLKLNSLIVLINLILSKDILSKELTENVPSYLKKTAYKYIIILKLVVFKDIKVEEALFSRGLSNPKTKELKWESILNYKNEVGKKFFNNIEEIEKMQIL</sequence>
<evidence type="ECO:0000313" key="2">
    <source>
        <dbReference type="Proteomes" id="UP000070220"/>
    </source>
</evidence>
<organism evidence="1 2">
    <name type="scientific">Streptococcus oralis</name>
    <dbReference type="NCBI Taxonomy" id="1303"/>
    <lineage>
        <taxon>Bacteria</taxon>
        <taxon>Bacillati</taxon>
        <taxon>Bacillota</taxon>
        <taxon>Bacilli</taxon>
        <taxon>Lactobacillales</taxon>
        <taxon>Streptococcaceae</taxon>
        <taxon>Streptococcus</taxon>
    </lineage>
</organism>
<dbReference type="PATRIC" id="fig|1303.83.peg.1813"/>
<comment type="caution">
    <text evidence="1">The sequence shown here is derived from an EMBL/GenBank/DDBJ whole genome shotgun (WGS) entry which is preliminary data.</text>
</comment>
<gene>
    <name evidence="1" type="ORF">SORDD30_01740</name>
</gene>
<name>A0A139Q3J2_STROR</name>
<evidence type="ECO:0000313" key="1">
    <source>
        <dbReference type="EMBL" id="KXT97084.1"/>
    </source>
</evidence>
<reference evidence="1 2" key="1">
    <citation type="submission" date="2016-01" db="EMBL/GenBank/DDBJ databases">
        <title>Highly variable Streptococcus oralis are common among viridans streptococci isolated from primates.</title>
        <authorList>
            <person name="Denapaite D."/>
            <person name="Rieger M."/>
            <person name="Koendgen S."/>
            <person name="Brueckner R."/>
            <person name="Ochigava I."/>
            <person name="Kappeler P."/>
            <person name="Maetz-Rensing K."/>
            <person name="Leendertz F."/>
            <person name="Hakenbeck R."/>
        </authorList>
    </citation>
    <scope>NUCLEOTIDE SEQUENCE [LARGE SCALE GENOMIC DNA]</scope>
    <source>
        <strain evidence="1 2">DD30</strain>
    </source>
</reference>
<dbReference type="RefSeq" id="WP_061421739.1">
    <property type="nucleotide sequence ID" value="NZ_KQ970372.1"/>
</dbReference>
<proteinExistence type="predicted"/>